<feature type="compositionally biased region" description="Pro residues" evidence="1">
    <location>
        <begin position="161"/>
        <end position="171"/>
    </location>
</feature>
<protein>
    <submittedName>
        <fullName evidence="3">1487_t:CDS:1</fullName>
    </submittedName>
</protein>
<evidence type="ECO:0000313" key="4">
    <source>
        <dbReference type="Proteomes" id="UP000789572"/>
    </source>
</evidence>
<sequence length="171" mass="19265">MRTVRISFDNNKLKETYPMALRGYITPVDFFSRVQVLNTILHRRQKFRRLFRNLFIGSIIVAALTAFVLLAMILKRINTGDNSHTSTHANENGFSSRITQPLRENHDEVIAEKFIQVDIISTSLSISETSIHIHNSNYSQHGSTISLSTTPPPSYEVAITDPPPSLPPCNS</sequence>
<name>A0A9N8ZXT5_9GLOM</name>
<reference evidence="3" key="1">
    <citation type="submission" date="2021-06" db="EMBL/GenBank/DDBJ databases">
        <authorList>
            <person name="Kallberg Y."/>
            <person name="Tangrot J."/>
            <person name="Rosling A."/>
        </authorList>
    </citation>
    <scope>NUCLEOTIDE SEQUENCE</scope>
    <source>
        <strain evidence="3">IA702</strain>
    </source>
</reference>
<comment type="caution">
    <text evidence="3">The sequence shown here is derived from an EMBL/GenBank/DDBJ whole genome shotgun (WGS) entry which is preliminary data.</text>
</comment>
<feature type="region of interest" description="Disordered" evidence="1">
    <location>
        <begin position="143"/>
        <end position="171"/>
    </location>
</feature>
<keyword evidence="4" id="KW-1185">Reference proteome</keyword>
<proteinExistence type="predicted"/>
<keyword evidence="2" id="KW-0472">Membrane</keyword>
<accession>A0A9N8ZXT5</accession>
<organism evidence="3 4">
    <name type="scientific">Paraglomus occultum</name>
    <dbReference type="NCBI Taxonomy" id="144539"/>
    <lineage>
        <taxon>Eukaryota</taxon>
        <taxon>Fungi</taxon>
        <taxon>Fungi incertae sedis</taxon>
        <taxon>Mucoromycota</taxon>
        <taxon>Glomeromycotina</taxon>
        <taxon>Glomeromycetes</taxon>
        <taxon>Paraglomerales</taxon>
        <taxon>Paraglomeraceae</taxon>
        <taxon>Paraglomus</taxon>
    </lineage>
</organism>
<keyword evidence="2" id="KW-0812">Transmembrane</keyword>
<keyword evidence="2" id="KW-1133">Transmembrane helix</keyword>
<evidence type="ECO:0000256" key="1">
    <source>
        <dbReference type="SAM" id="MobiDB-lite"/>
    </source>
</evidence>
<feature type="transmembrane region" description="Helical" evidence="2">
    <location>
        <begin position="50"/>
        <end position="74"/>
    </location>
</feature>
<evidence type="ECO:0000256" key="2">
    <source>
        <dbReference type="SAM" id="Phobius"/>
    </source>
</evidence>
<gene>
    <name evidence="3" type="ORF">POCULU_LOCUS3066</name>
</gene>
<dbReference type="AlphaFoldDB" id="A0A9N8ZXT5"/>
<dbReference type="Proteomes" id="UP000789572">
    <property type="component" value="Unassembled WGS sequence"/>
</dbReference>
<evidence type="ECO:0000313" key="3">
    <source>
        <dbReference type="EMBL" id="CAG8510919.1"/>
    </source>
</evidence>
<dbReference type="EMBL" id="CAJVPJ010000317">
    <property type="protein sequence ID" value="CAG8510919.1"/>
    <property type="molecule type" value="Genomic_DNA"/>
</dbReference>